<feature type="compositionally biased region" description="Polar residues" evidence="1">
    <location>
        <begin position="1"/>
        <end position="12"/>
    </location>
</feature>
<feature type="region of interest" description="Disordered" evidence="1">
    <location>
        <begin position="98"/>
        <end position="124"/>
    </location>
</feature>
<feature type="non-terminal residue" evidence="2">
    <location>
        <position position="124"/>
    </location>
</feature>
<evidence type="ECO:0000313" key="2">
    <source>
        <dbReference type="EMBL" id="EWM24497.1"/>
    </source>
</evidence>
<feature type="region of interest" description="Disordered" evidence="1">
    <location>
        <begin position="1"/>
        <end position="85"/>
    </location>
</feature>
<evidence type="ECO:0000313" key="3">
    <source>
        <dbReference type="Proteomes" id="UP000019335"/>
    </source>
</evidence>
<keyword evidence="3" id="KW-1185">Reference proteome</keyword>
<evidence type="ECO:0000256" key="1">
    <source>
        <dbReference type="SAM" id="MobiDB-lite"/>
    </source>
</evidence>
<dbReference type="AlphaFoldDB" id="W7TE78"/>
<gene>
    <name evidence="2" type="ORF">Naga_101686g1</name>
</gene>
<comment type="caution">
    <text evidence="2">The sequence shown here is derived from an EMBL/GenBank/DDBJ whole genome shotgun (WGS) entry which is preliminary data.</text>
</comment>
<feature type="compositionally biased region" description="Basic and acidic residues" evidence="1">
    <location>
        <begin position="29"/>
        <end position="39"/>
    </location>
</feature>
<name>W7TE78_9STRA</name>
<dbReference type="Proteomes" id="UP000019335">
    <property type="component" value="Chromosome 13"/>
</dbReference>
<sequence>MEFPKSSGTSTVPAGHGPDVSGGGGTSRGAERMKGEGGRESPSPSPPTKSPQNEAGLQEGGSERRSKTPPPGCARAVGDGSRSPLVVSNGYATVASALGGDVGDGGEQRGGMEGQGRVRRGGRG</sequence>
<dbReference type="EMBL" id="AZIL01001209">
    <property type="protein sequence ID" value="EWM24497.1"/>
    <property type="molecule type" value="Genomic_DNA"/>
</dbReference>
<organism evidence="2 3">
    <name type="scientific">Nannochloropsis gaditana</name>
    <dbReference type="NCBI Taxonomy" id="72520"/>
    <lineage>
        <taxon>Eukaryota</taxon>
        <taxon>Sar</taxon>
        <taxon>Stramenopiles</taxon>
        <taxon>Ochrophyta</taxon>
        <taxon>Eustigmatophyceae</taxon>
        <taxon>Eustigmatales</taxon>
        <taxon>Monodopsidaceae</taxon>
        <taxon>Nannochloropsis</taxon>
    </lineage>
</organism>
<protein>
    <submittedName>
        <fullName evidence="2">Uncharacterized protein</fullName>
    </submittedName>
</protein>
<proteinExistence type="predicted"/>
<feature type="compositionally biased region" description="Gly residues" evidence="1">
    <location>
        <begin position="100"/>
        <end position="114"/>
    </location>
</feature>
<accession>W7TE78</accession>
<reference evidence="2 3" key="1">
    <citation type="journal article" date="2014" name="Mol. Plant">
        <title>Chromosome Scale Genome Assembly and Transcriptome Profiling of Nannochloropsis gaditana in Nitrogen Depletion.</title>
        <authorList>
            <person name="Corteggiani Carpinelli E."/>
            <person name="Telatin A."/>
            <person name="Vitulo N."/>
            <person name="Forcato C."/>
            <person name="D'Angelo M."/>
            <person name="Schiavon R."/>
            <person name="Vezzi A."/>
            <person name="Giacometti G.M."/>
            <person name="Morosinotto T."/>
            <person name="Valle G."/>
        </authorList>
    </citation>
    <scope>NUCLEOTIDE SEQUENCE [LARGE SCALE GENOMIC DNA]</scope>
    <source>
        <strain evidence="2 3">B-31</strain>
    </source>
</reference>